<evidence type="ECO:0000256" key="1">
    <source>
        <dbReference type="SAM" id="MobiDB-lite"/>
    </source>
</evidence>
<evidence type="ECO:0000313" key="3">
    <source>
        <dbReference type="Proteomes" id="UP000238479"/>
    </source>
</evidence>
<gene>
    <name evidence="2" type="ORF">RchiOBHm_Chr3g0472391</name>
</gene>
<name>A0A2P6RBL6_ROSCH</name>
<evidence type="ECO:0000313" key="2">
    <source>
        <dbReference type="EMBL" id="PRQ43810.1"/>
    </source>
</evidence>
<organism evidence="2 3">
    <name type="scientific">Rosa chinensis</name>
    <name type="common">China rose</name>
    <dbReference type="NCBI Taxonomy" id="74649"/>
    <lineage>
        <taxon>Eukaryota</taxon>
        <taxon>Viridiplantae</taxon>
        <taxon>Streptophyta</taxon>
        <taxon>Embryophyta</taxon>
        <taxon>Tracheophyta</taxon>
        <taxon>Spermatophyta</taxon>
        <taxon>Magnoliopsida</taxon>
        <taxon>eudicotyledons</taxon>
        <taxon>Gunneridae</taxon>
        <taxon>Pentapetalae</taxon>
        <taxon>rosids</taxon>
        <taxon>fabids</taxon>
        <taxon>Rosales</taxon>
        <taxon>Rosaceae</taxon>
        <taxon>Rosoideae</taxon>
        <taxon>Rosoideae incertae sedis</taxon>
        <taxon>Rosa</taxon>
    </lineage>
</organism>
<dbReference type="Proteomes" id="UP000238479">
    <property type="component" value="Chromosome 3"/>
</dbReference>
<comment type="caution">
    <text evidence="2">The sequence shown here is derived from an EMBL/GenBank/DDBJ whole genome shotgun (WGS) entry which is preliminary data.</text>
</comment>
<reference evidence="2 3" key="1">
    <citation type="journal article" date="2018" name="Nat. Genet.">
        <title>The Rosa genome provides new insights in the design of modern roses.</title>
        <authorList>
            <person name="Bendahmane M."/>
        </authorList>
    </citation>
    <scope>NUCLEOTIDE SEQUENCE [LARGE SCALE GENOMIC DNA]</scope>
    <source>
        <strain evidence="3">cv. Old Blush</strain>
    </source>
</reference>
<sequence>MPAVVYSLNPAIDAGGGQGNPSRERTWTREDGGLSIQTSGHVFLTLSDAIWWAAQFAFLEIHDHGSSLHGGGAARIRAITGEIRQSLPESIPLMSFTSS</sequence>
<accession>A0A2P6RBL6</accession>
<protein>
    <submittedName>
        <fullName evidence="2">Uncharacterized protein</fullName>
    </submittedName>
</protein>
<keyword evidence="3" id="KW-1185">Reference proteome</keyword>
<dbReference type="Gramene" id="PRQ43810">
    <property type="protein sequence ID" value="PRQ43810"/>
    <property type="gene ID" value="RchiOBHm_Chr3g0472391"/>
</dbReference>
<dbReference type="EMBL" id="PDCK01000041">
    <property type="protein sequence ID" value="PRQ43810.1"/>
    <property type="molecule type" value="Genomic_DNA"/>
</dbReference>
<proteinExistence type="predicted"/>
<feature type="region of interest" description="Disordered" evidence="1">
    <location>
        <begin position="1"/>
        <end position="26"/>
    </location>
</feature>
<dbReference type="AlphaFoldDB" id="A0A2P6RBL6"/>